<keyword evidence="4 5" id="KW-0472">Membrane</keyword>
<sequence length="155" mass="17205">MRSPLVTTSETSTNTENLETLDHQGEKEPEKIDDSMTEYYQLKYNILITTIVIGLSCFALVWVFYSLSTGLNYLLGACVGLVYINLLAREVEKVGNSKRSIGSTRLALFAGLMIIATQRQQLEVIPIFLGFMTYKASILLTVLPSSLLSGKNKSE</sequence>
<dbReference type="Pfam" id="PF24763">
    <property type="entry name" value="CGL160_C"/>
    <property type="match status" value="1"/>
</dbReference>
<evidence type="ECO:0000313" key="8">
    <source>
        <dbReference type="Proteomes" id="UP000654604"/>
    </source>
</evidence>
<comment type="subcellular location">
    <subcellularLocation>
        <location evidence="1">Membrane</location>
        <topology evidence="1">Multi-pass membrane protein</topology>
    </subcellularLocation>
</comment>
<reference evidence="7 8" key="1">
    <citation type="submission" date="2020-10" db="EMBL/GenBank/DDBJ databases">
        <authorList>
            <person name="Castelo-Branco R."/>
            <person name="Eusebio N."/>
            <person name="Adriana R."/>
            <person name="Vieira A."/>
            <person name="Brugerolle De Fraissinette N."/>
            <person name="Rezende De Castro R."/>
            <person name="Schneider M.P."/>
            <person name="Vasconcelos V."/>
            <person name="Leao P.N."/>
        </authorList>
    </citation>
    <scope>NUCLEOTIDE SEQUENCE [LARGE SCALE GENOMIC DNA]</scope>
    <source>
        <strain evidence="7 8">LEGE 03274</strain>
    </source>
</reference>
<organism evidence="7 8">
    <name type="scientific">Cyanobacterium stanieri LEGE 03274</name>
    <dbReference type="NCBI Taxonomy" id="1828756"/>
    <lineage>
        <taxon>Bacteria</taxon>
        <taxon>Bacillati</taxon>
        <taxon>Cyanobacteriota</taxon>
        <taxon>Cyanophyceae</taxon>
        <taxon>Oscillatoriophycideae</taxon>
        <taxon>Chroococcales</taxon>
        <taxon>Geminocystaceae</taxon>
        <taxon>Cyanobacterium</taxon>
    </lineage>
</organism>
<keyword evidence="2 5" id="KW-0812">Transmembrane</keyword>
<feature type="transmembrane region" description="Helical" evidence="5">
    <location>
        <begin position="124"/>
        <end position="143"/>
    </location>
</feature>
<dbReference type="InterPro" id="IPR056309">
    <property type="entry name" value="CGL160/ATPI_dom"/>
</dbReference>
<dbReference type="RefSeq" id="WP_193799756.1">
    <property type="nucleotide sequence ID" value="NZ_JADEWC010000003.1"/>
</dbReference>
<name>A0ABR9V106_9CHRO</name>
<protein>
    <submittedName>
        <fullName evidence="7">ATP synthase subunit I</fullName>
    </submittedName>
</protein>
<dbReference type="PANTHER" id="PTHR34118">
    <property type="entry name" value="NF-KAPPA-B INHIBITOR-LIKE PROTEIN-RELATED"/>
    <property type="match status" value="1"/>
</dbReference>
<evidence type="ECO:0000256" key="3">
    <source>
        <dbReference type="ARBA" id="ARBA00022989"/>
    </source>
</evidence>
<feature type="transmembrane region" description="Helical" evidence="5">
    <location>
        <begin position="44"/>
        <end position="65"/>
    </location>
</feature>
<evidence type="ECO:0000256" key="5">
    <source>
        <dbReference type="SAM" id="Phobius"/>
    </source>
</evidence>
<comment type="caution">
    <text evidence="7">The sequence shown here is derived from an EMBL/GenBank/DDBJ whole genome shotgun (WGS) entry which is preliminary data.</text>
</comment>
<feature type="domain" description="CGL160/ATPI" evidence="6">
    <location>
        <begin position="33"/>
        <end position="142"/>
    </location>
</feature>
<keyword evidence="8" id="KW-1185">Reference proteome</keyword>
<evidence type="ECO:0000259" key="6">
    <source>
        <dbReference type="Pfam" id="PF24763"/>
    </source>
</evidence>
<evidence type="ECO:0000256" key="1">
    <source>
        <dbReference type="ARBA" id="ARBA00004141"/>
    </source>
</evidence>
<evidence type="ECO:0000313" key="7">
    <source>
        <dbReference type="EMBL" id="MBE9221568.1"/>
    </source>
</evidence>
<dbReference type="EMBL" id="JADEWC010000003">
    <property type="protein sequence ID" value="MBE9221568.1"/>
    <property type="molecule type" value="Genomic_DNA"/>
</dbReference>
<feature type="transmembrane region" description="Helical" evidence="5">
    <location>
        <begin position="100"/>
        <end position="118"/>
    </location>
</feature>
<keyword evidence="3 5" id="KW-1133">Transmembrane helix</keyword>
<dbReference type="PANTHER" id="PTHR34118:SF6">
    <property type="entry name" value="PROTEIN CONSERVED ONLY IN THE GREEN LINEAGE 160, CHLOROPLASTIC"/>
    <property type="match status" value="1"/>
</dbReference>
<accession>A0ABR9V106</accession>
<gene>
    <name evidence="7" type="ORF">IQ215_02555</name>
</gene>
<feature type="transmembrane region" description="Helical" evidence="5">
    <location>
        <begin position="71"/>
        <end position="88"/>
    </location>
</feature>
<proteinExistence type="predicted"/>
<evidence type="ECO:0000256" key="2">
    <source>
        <dbReference type="ARBA" id="ARBA00022692"/>
    </source>
</evidence>
<evidence type="ECO:0000256" key="4">
    <source>
        <dbReference type="ARBA" id="ARBA00023136"/>
    </source>
</evidence>
<dbReference type="Proteomes" id="UP000654604">
    <property type="component" value="Unassembled WGS sequence"/>
</dbReference>